<dbReference type="AlphaFoldDB" id="A0A2A9NCH0"/>
<dbReference type="Proteomes" id="UP000242287">
    <property type="component" value="Unassembled WGS sequence"/>
</dbReference>
<dbReference type="OrthoDB" id="3265734at2759"/>
<dbReference type="EMBL" id="KZ302391">
    <property type="protein sequence ID" value="PFH45420.1"/>
    <property type="molecule type" value="Genomic_DNA"/>
</dbReference>
<evidence type="ECO:0000313" key="1">
    <source>
        <dbReference type="EMBL" id="PFH45420.1"/>
    </source>
</evidence>
<proteinExistence type="predicted"/>
<gene>
    <name evidence="1" type="ORF">AMATHDRAFT_159875</name>
</gene>
<reference evidence="1 2" key="1">
    <citation type="submission" date="2014-02" db="EMBL/GenBank/DDBJ databases">
        <title>Transposable element dynamics among asymbiotic and ectomycorrhizal Amanita fungi.</title>
        <authorList>
            <consortium name="DOE Joint Genome Institute"/>
            <person name="Hess J."/>
            <person name="Skrede I."/>
            <person name="Wolfe B."/>
            <person name="LaButti K."/>
            <person name="Ohm R.A."/>
            <person name="Grigoriev I.V."/>
            <person name="Pringle A."/>
        </authorList>
    </citation>
    <scope>NUCLEOTIDE SEQUENCE [LARGE SCALE GENOMIC DNA]</scope>
    <source>
        <strain evidence="1 2">SKay4041</strain>
    </source>
</reference>
<accession>A0A2A9NCH0</accession>
<protein>
    <submittedName>
        <fullName evidence="1">Uncharacterized protein</fullName>
    </submittedName>
</protein>
<evidence type="ECO:0000313" key="2">
    <source>
        <dbReference type="Proteomes" id="UP000242287"/>
    </source>
</evidence>
<feature type="non-terminal residue" evidence="1">
    <location>
        <position position="116"/>
    </location>
</feature>
<keyword evidence="2" id="KW-1185">Reference proteome</keyword>
<sequence length="116" mass="12805">MLNILFDNTDPHVQLTGSWVPLGSSFEYNTTTSQTSDPGNFVAVYGTIEKDTTLSDLVTTYSIDGSEPQVFNATSTAISLTTNAIYHQAFYESPDLRDGTHELVIKYQGTGKRLYL</sequence>
<organism evidence="1 2">
    <name type="scientific">Amanita thiersii Skay4041</name>
    <dbReference type="NCBI Taxonomy" id="703135"/>
    <lineage>
        <taxon>Eukaryota</taxon>
        <taxon>Fungi</taxon>
        <taxon>Dikarya</taxon>
        <taxon>Basidiomycota</taxon>
        <taxon>Agaricomycotina</taxon>
        <taxon>Agaricomycetes</taxon>
        <taxon>Agaricomycetidae</taxon>
        <taxon>Agaricales</taxon>
        <taxon>Pluteineae</taxon>
        <taxon>Amanitaceae</taxon>
        <taxon>Amanita</taxon>
    </lineage>
</organism>
<name>A0A2A9NCH0_9AGAR</name>
<dbReference type="Gene3D" id="2.60.120.260">
    <property type="entry name" value="Galactose-binding domain-like"/>
    <property type="match status" value="1"/>
</dbReference>